<accession>A0A149Q1G1</accession>
<proteinExistence type="predicted"/>
<evidence type="ECO:0000313" key="2">
    <source>
        <dbReference type="Proteomes" id="UP000075613"/>
    </source>
</evidence>
<protein>
    <submittedName>
        <fullName evidence="1">Uncharacterized protein</fullName>
    </submittedName>
</protein>
<dbReference type="EMBL" id="LRBG01000001">
    <property type="protein sequence ID" value="KXU91064.1"/>
    <property type="molecule type" value="Genomic_DNA"/>
</dbReference>
<dbReference type="Proteomes" id="UP000075613">
    <property type="component" value="Unassembled WGS sequence"/>
</dbReference>
<gene>
    <name evidence="1" type="ORF">CI15_00235</name>
</gene>
<comment type="caution">
    <text evidence="1">The sequence shown here is derived from an EMBL/GenBank/DDBJ whole genome shotgun (WGS) entry which is preliminary data.</text>
</comment>
<keyword evidence="2" id="KW-1185">Reference proteome</keyword>
<organism evidence="1 2">
    <name type="scientific">Paraburkholderia monticola</name>
    <dbReference type="NCBI Taxonomy" id="1399968"/>
    <lineage>
        <taxon>Bacteria</taxon>
        <taxon>Pseudomonadati</taxon>
        <taxon>Pseudomonadota</taxon>
        <taxon>Betaproteobacteria</taxon>
        <taxon>Burkholderiales</taxon>
        <taxon>Burkholderiaceae</taxon>
        <taxon>Paraburkholderia</taxon>
    </lineage>
</organism>
<evidence type="ECO:0000313" key="1">
    <source>
        <dbReference type="EMBL" id="KXU91064.1"/>
    </source>
</evidence>
<reference evidence="1 2" key="1">
    <citation type="journal article" date="2015" name="Int. J. Syst. Evol. Microbiol.">
        <title>Burkholderia monticola sp. nov., isolated from mountain soil.</title>
        <authorList>
            <person name="Baek I."/>
            <person name="Seo B."/>
            <person name="Lee I."/>
            <person name="Yi H."/>
            <person name="Chun J."/>
        </authorList>
    </citation>
    <scope>NUCLEOTIDE SEQUENCE [LARGE SCALE GENOMIC DNA]</scope>
    <source>
        <strain evidence="1 2">JC2948</strain>
    </source>
</reference>
<sequence>MATGMAAVDGMAAAGTAGTVGTADGTAVETVACTAAGARGTVVAGWGDMGTGIDVSTHR</sequence>
<name>A0A149Q1G1_9BURK</name>
<dbReference type="AlphaFoldDB" id="A0A149Q1G1"/>